<gene>
    <name evidence="3" type="primary">LOC105359633</name>
</gene>
<evidence type="ECO:0000256" key="1">
    <source>
        <dbReference type="ARBA" id="ARBA00008308"/>
    </source>
</evidence>
<accession>A0AAJ6VLR3</accession>
<dbReference type="PANTHER" id="PTHR20974">
    <property type="entry name" value="UPF0585 PROTEIN CG18661"/>
    <property type="match status" value="1"/>
</dbReference>
<proteinExistence type="inferred from homology"/>
<dbReference type="PANTHER" id="PTHR20974:SF0">
    <property type="entry name" value="UPF0585 PROTEIN CG18661"/>
    <property type="match status" value="1"/>
</dbReference>
<dbReference type="Pfam" id="PF06080">
    <property type="entry name" value="DUF938"/>
    <property type="match status" value="1"/>
</dbReference>
<dbReference type="RefSeq" id="XP_011494568.1">
    <property type="nucleotide sequence ID" value="XM_011496266.1"/>
</dbReference>
<dbReference type="Proteomes" id="UP000695007">
    <property type="component" value="Unplaced"/>
</dbReference>
<dbReference type="Gene3D" id="3.40.50.150">
    <property type="entry name" value="Vaccinia Virus protein VP39"/>
    <property type="match status" value="1"/>
</dbReference>
<reference evidence="3" key="1">
    <citation type="submission" date="2025-08" db="UniProtKB">
        <authorList>
            <consortium name="RefSeq"/>
        </authorList>
    </citation>
    <scope>IDENTIFICATION</scope>
</reference>
<organism evidence="2 3">
    <name type="scientific">Ceratosolen solmsi marchali</name>
    <dbReference type="NCBI Taxonomy" id="326594"/>
    <lineage>
        <taxon>Eukaryota</taxon>
        <taxon>Metazoa</taxon>
        <taxon>Ecdysozoa</taxon>
        <taxon>Arthropoda</taxon>
        <taxon>Hexapoda</taxon>
        <taxon>Insecta</taxon>
        <taxon>Pterygota</taxon>
        <taxon>Neoptera</taxon>
        <taxon>Endopterygota</taxon>
        <taxon>Hymenoptera</taxon>
        <taxon>Apocrita</taxon>
        <taxon>Proctotrupomorpha</taxon>
        <taxon>Chalcidoidea</taxon>
        <taxon>Agaonidae</taxon>
        <taxon>Agaoninae</taxon>
        <taxon>Ceratosolen</taxon>
    </lineage>
</organism>
<evidence type="ECO:0000313" key="3">
    <source>
        <dbReference type="RefSeq" id="XP_011494568.1"/>
    </source>
</evidence>
<dbReference type="AlphaFoldDB" id="A0AAJ6VLR3"/>
<name>A0AAJ6VLR3_9HYME</name>
<dbReference type="GeneID" id="105359633"/>
<protein>
    <submittedName>
        <fullName evidence="3">UPF0585 protein C16orf13 homolog A</fullName>
    </submittedName>
</protein>
<keyword evidence="2" id="KW-1185">Reference proteome</keyword>
<comment type="similarity">
    <text evidence="1">Belongs to the UPF0585 family.</text>
</comment>
<dbReference type="SUPFAM" id="SSF53335">
    <property type="entry name" value="S-adenosyl-L-methionine-dependent methyltransferases"/>
    <property type="match status" value="1"/>
</dbReference>
<dbReference type="InterPro" id="IPR010342">
    <property type="entry name" value="DUF938"/>
</dbReference>
<evidence type="ECO:0000313" key="2">
    <source>
        <dbReference type="Proteomes" id="UP000695007"/>
    </source>
</evidence>
<dbReference type="KEGG" id="csol:105359633"/>
<dbReference type="InterPro" id="IPR029063">
    <property type="entry name" value="SAM-dependent_MTases_sf"/>
</dbReference>
<sequence>MNIIHCAATRRSAMANKKLIYPAAERNKNPILSVLQQYIRRGPNQILLEIASGTGQHVTHFAPYFPHVTFYPSELEDRLLDSISAYSQEFQNIANPTKIDITTDYHTWPGNVFHEKSFDYIFNACLVHIAPFKCAEGLFKNTGQLLKTNGIFFMYGPYALNGLLYPESNINFDQNLRSQNPEWGIRDITELKKLGNMNGIQLFEMIDMPQNNKTLVWQKVDC</sequence>